<dbReference type="AlphaFoldDB" id="A0A0N7LQR1"/>
<dbReference type="OrthoDB" id="9796999at2"/>
<reference evidence="1 2" key="1">
    <citation type="submission" date="2015-09" db="EMBL/GenBank/DDBJ databases">
        <authorList>
            <consortium name="Swine Surveillance"/>
        </authorList>
    </citation>
    <scope>NUCLEOTIDE SEQUENCE [LARGE SCALE GENOMIC DNA]</scope>
    <source>
        <strain evidence="1 2">CECT 4292</strain>
    </source>
</reference>
<evidence type="ECO:0000313" key="2">
    <source>
        <dbReference type="Proteomes" id="UP000050783"/>
    </source>
</evidence>
<proteinExistence type="predicted"/>
<dbReference type="Proteomes" id="UP000050783">
    <property type="component" value="Unassembled WGS sequence"/>
</dbReference>
<dbReference type="EMBL" id="CYPU01000042">
    <property type="protein sequence ID" value="CUH48724.1"/>
    <property type="molecule type" value="Genomic_DNA"/>
</dbReference>
<sequence>MTDIEVTSRDQLWEWLSTHFAQRDSVRLITWKAPHPQKYVSRDEVLDALIAHGWIDGRRFTIDEDRTAQLISPRKQQAWSKSYKGRAERLRQEGLMHPAGEASIKSSKASGLWNFFDDVDALIVPDDLSGELDLNKWEQLPPSYRRNVLRWIKIAKNPTTRQRRINKTVETTHAGKRMQQM</sequence>
<organism evidence="1 2">
    <name type="scientific">Ruegeria atlantica</name>
    <dbReference type="NCBI Taxonomy" id="81569"/>
    <lineage>
        <taxon>Bacteria</taxon>
        <taxon>Pseudomonadati</taxon>
        <taxon>Pseudomonadota</taxon>
        <taxon>Alphaproteobacteria</taxon>
        <taxon>Rhodobacterales</taxon>
        <taxon>Roseobacteraceae</taxon>
        <taxon>Ruegeria</taxon>
    </lineage>
</organism>
<evidence type="ECO:0000313" key="1">
    <source>
        <dbReference type="EMBL" id="CUH48724.1"/>
    </source>
</evidence>
<accession>A0A0N7LQR1</accession>
<protein>
    <recommendedName>
        <fullName evidence="3">Bacteriocin-protection, YdeI or OmpD-Associated</fullName>
    </recommendedName>
</protein>
<evidence type="ECO:0008006" key="3">
    <source>
        <dbReference type="Google" id="ProtNLM"/>
    </source>
</evidence>
<name>A0A0N7LQR1_9RHOB</name>
<dbReference type="RefSeq" id="WP_058278244.1">
    <property type="nucleotide sequence ID" value="NZ_CYPU01000042.1"/>
</dbReference>
<dbReference type="GeneID" id="55494096"/>
<gene>
    <name evidence="1" type="ORF">RUA4292_02913</name>
</gene>
<dbReference type="Pfam" id="PF13376">
    <property type="entry name" value="OmdA"/>
    <property type="match status" value="1"/>
</dbReference>